<dbReference type="NCBIfam" id="TIGR01730">
    <property type="entry name" value="RND_mfp"/>
    <property type="match status" value="1"/>
</dbReference>
<dbReference type="FunFam" id="2.40.30.170:FF:000010">
    <property type="entry name" value="Efflux RND transporter periplasmic adaptor subunit"/>
    <property type="match status" value="1"/>
</dbReference>
<dbReference type="GO" id="GO:0016020">
    <property type="term" value="C:membrane"/>
    <property type="evidence" value="ECO:0007669"/>
    <property type="project" value="InterPro"/>
</dbReference>
<keyword evidence="3" id="KW-0175">Coiled coil</keyword>
<dbReference type="Pfam" id="PF25917">
    <property type="entry name" value="BSH_RND"/>
    <property type="match status" value="1"/>
</dbReference>
<dbReference type="PANTHER" id="PTHR30097:SF4">
    <property type="entry name" value="SLR6042 PROTEIN"/>
    <property type="match status" value="1"/>
</dbReference>
<comment type="caution">
    <text evidence="8">The sequence shown here is derived from an EMBL/GenBank/DDBJ whole genome shotgun (WGS) entry which is preliminary data.</text>
</comment>
<dbReference type="Gene3D" id="1.10.287.470">
    <property type="entry name" value="Helix hairpin bin"/>
    <property type="match status" value="3"/>
</dbReference>
<comment type="similarity">
    <text evidence="1">Belongs to the membrane fusion protein (MFP) (TC 8.A.1) family.</text>
</comment>
<feature type="compositionally biased region" description="Basic and acidic residues" evidence="4">
    <location>
        <begin position="32"/>
        <end position="55"/>
    </location>
</feature>
<dbReference type="InterPro" id="IPR006143">
    <property type="entry name" value="RND_pump_MFP"/>
</dbReference>
<dbReference type="SUPFAM" id="SSF111369">
    <property type="entry name" value="HlyD-like secretion proteins"/>
    <property type="match status" value="2"/>
</dbReference>
<dbReference type="Proteomes" id="UP000236173">
    <property type="component" value="Unassembled WGS sequence"/>
</dbReference>
<dbReference type="GO" id="GO:0060003">
    <property type="term" value="P:copper ion export"/>
    <property type="evidence" value="ECO:0007669"/>
    <property type="project" value="TreeGrafter"/>
</dbReference>
<dbReference type="EMBL" id="BEHT01000003">
    <property type="protein sequence ID" value="GBC97899.1"/>
    <property type="molecule type" value="Genomic_DNA"/>
</dbReference>
<dbReference type="Pfam" id="PF25954">
    <property type="entry name" value="Beta-barrel_RND_2"/>
    <property type="match status" value="1"/>
</dbReference>
<feature type="coiled-coil region" evidence="3">
    <location>
        <begin position="129"/>
        <end position="416"/>
    </location>
</feature>
<feature type="domain" description="Multidrug resistance protein MdtA-like barrel-sandwich hybrid" evidence="5">
    <location>
        <begin position="94"/>
        <end position="454"/>
    </location>
</feature>
<dbReference type="InterPro" id="IPR058649">
    <property type="entry name" value="CzcB_C"/>
</dbReference>
<dbReference type="GO" id="GO:0015679">
    <property type="term" value="P:plasma membrane copper ion transport"/>
    <property type="evidence" value="ECO:0007669"/>
    <property type="project" value="TreeGrafter"/>
</dbReference>
<evidence type="ECO:0000256" key="4">
    <source>
        <dbReference type="SAM" id="MobiDB-lite"/>
    </source>
</evidence>
<feature type="region of interest" description="Disordered" evidence="4">
    <location>
        <begin position="29"/>
        <end position="55"/>
    </location>
</feature>
<proteinExistence type="inferred from homology"/>
<evidence type="ECO:0000256" key="1">
    <source>
        <dbReference type="ARBA" id="ARBA00009477"/>
    </source>
</evidence>
<evidence type="ECO:0000259" key="6">
    <source>
        <dbReference type="Pfam" id="PF25954"/>
    </source>
</evidence>
<evidence type="ECO:0000256" key="2">
    <source>
        <dbReference type="ARBA" id="ARBA00022448"/>
    </source>
</evidence>
<dbReference type="GO" id="GO:0030288">
    <property type="term" value="C:outer membrane-bounded periplasmic space"/>
    <property type="evidence" value="ECO:0007669"/>
    <property type="project" value="TreeGrafter"/>
</dbReference>
<sequence>MKRWTVVAIGILVVLALLVGVGIGKRMSNSGRIEEPKREASEQTHEREERHSEITLTREGEKLAGIKIVPVGYGEITQTLEVTGEVQPNTDKLVQVGSFVSGRVSQIFVNVGDEVRAGQTLALVDSTEVAQAQAAYAQAQAKLEAAKRRWENLKRLAQAGTFTQRPLQEAQREYADAIAQVAIAQAAVERAQAALDLARAELKRQQELARIGVFRYPPLQEAQKEFVAAQSDVEQARAELTSAQAALVRAETNFQVADRNAARAERLFQIGTLSRRELEIAQAERQKAQAEVMAAQREVEAKKAALERAQRQLELAKLKLKREEEIASQNIYAQAAVQKAEAEVQQAEKELAQRKAELEQAKKRVEIAKAALEREQRIAEQNLLAQRELQEARAEYEQAKVELLAAQNALKLLRVKAGQSARIPIIAPISGRILERRVSLGQTVNANDVLFVILDLSSVWVDLRVFEKDVHAVKVGQKVTITTPAYPNRTFVGTVRYVGDVLDEKTRTLLVRCQIPNPQRLLKPEMFVRAQIQIGKRKALVIPVTAYHEDEGKAKVYVRKANNRFEEREVVLGTRSGGWIEVKAGLREGELIVAEGAFLLKSEERKEEFGEEH</sequence>
<dbReference type="InterPro" id="IPR051909">
    <property type="entry name" value="MFP_Cation_Efflux"/>
</dbReference>
<evidence type="ECO:0000313" key="9">
    <source>
        <dbReference type="Proteomes" id="UP000236173"/>
    </source>
</evidence>
<dbReference type="InterPro" id="IPR058792">
    <property type="entry name" value="Beta-barrel_RND_2"/>
</dbReference>
<reference evidence="9" key="1">
    <citation type="submission" date="2017-09" db="EMBL/GenBank/DDBJ databases">
        <title>Metaegenomics of thermophilic ammonia-oxidizing enrichment culture.</title>
        <authorList>
            <person name="Kato S."/>
            <person name="Suzuki K."/>
        </authorList>
    </citation>
    <scope>NUCLEOTIDE SEQUENCE [LARGE SCALE GENOMIC DNA]</scope>
</reference>
<feature type="domain" description="CusB-like beta-barrel" evidence="6">
    <location>
        <begin position="458"/>
        <end position="533"/>
    </location>
</feature>
<dbReference type="Gene3D" id="2.40.30.170">
    <property type="match status" value="1"/>
</dbReference>
<name>A0A2H5X9N7_9BACT</name>
<dbReference type="Gene3D" id="2.40.50.100">
    <property type="match status" value="1"/>
</dbReference>
<gene>
    <name evidence="8" type="primary">czcB</name>
    <name evidence="8" type="ORF">HRbin17_00394</name>
</gene>
<dbReference type="PANTHER" id="PTHR30097">
    <property type="entry name" value="CATION EFFLUX SYSTEM PROTEIN CUSB"/>
    <property type="match status" value="1"/>
</dbReference>
<dbReference type="AlphaFoldDB" id="A0A2H5X9N7"/>
<feature type="domain" description="CzcB-like C-terminal circularly permuted SH3-like" evidence="7">
    <location>
        <begin position="541"/>
        <end position="601"/>
    </location>
</feature>
<keyword evidence="2" id="KW-0813">Transport</keyword>
<evidence type="ECO:0000259" key="5">
    <source>
        <dbReference type="Pfam" id="PF25917"/>
    </source>
</evidence>
<dbReference type="SUPFAM" id="SSF56954">
    <property type="entry name" value="Outer membrane efflux proteins (OEP)"/>
    <property type="match status" value="1"/>
</dbReference>
<organism evidence="8 9">
    <name type="scientific">Candidatus Fervidibacter japonicus</name>
    <dbReference type="NCBI Taxonomy" id="2035412"/>
    <lineage>
        <taxon>Bacteria</taxon>
        <taxon>Candidatus Fervidibacterota</taxon>
        <taxon>Candidatus Fervidibacter</taxon>
    </lineage>
</organism>
<dbReference type="Gene3D" id="2.40.420.20">
    <property type="match status" value="1"/>
</dbReference>
<evidence type="ECO:0000256" key="3">
    <source>
        <dbReference type="SAM" id="Coils"/>
    </source>
</evidence>
<protein>
    <submittedName>
        <fullName evidence="8">Cobalt-zinc-cadmium resistance protein CzcB</fullName>
    </submittedName>
</protein>
<evidence type="ECO:0000313" key="8">
    <source>
        <dbReference type="EMBL" id="GBC97899.1"/>
    </source>
</evidence>
<evidence type="ECO:0000259" key="7">
    <source>
        <dbReference type="Pfam" id="PF25975"/>
    </source>
</evidence>
<dbReference type="GO" id="GO:0022857">
    <property type="term" value="F:transmembrane transporter activity"/>
    <property type="evidence" value="ECO:0007669"/>
    <property type="project" value="InterPro"/>
</dbReference>
<dbReference type="InterPro" id="IPR058625">
    <property type="entry name" value="MdtA-like_BSH"/>
</dbReference>
<dbReference type="Pfam" id="PF25975">
    <property type="entry name" value="CzcB_C"/>
    <property type="match status" value="1"/>
</dbReference>
<accession>A0A2H5X9N7</accession>
<dbReference type="GO" id="GO:0046914">
    <property type="term" value="F:transition metal ion binding"/>
    <property type="evidence" value="ECO:0007669"/>
    <property type="project" value="TreeGrafter"/>
</dbReference>